<dbReference type="OrthoDB" id="882993at2"/>
<dbReference type="KEGG" id="ffa:FFWV33_11690"/>
<reference evidence="1 2" key="1">
    <citation type="submission" date="2017-04" db="EMBL/GenBank/DDBJ databases">
        <title>Compelte genome sequence of WV33.</title>
        <authorList>
            <person name="Lee P.C."/>
        </authorList>
    </citation>
    <scope>NUCLEOTIDE SEQUENCE [LARGE SCALE GENOMIC DNA]</scope>
    <source>
        <strain evidence="1 2">WV33</strain>
    </source>
</reference>
<dbReference type="EMBL" id="CP020918">
    <property type="protein sequence ID" value="AWG22125.1"/>
    <property type="molecule type" value="Genomic_DNA"/>
</dbReference>
<protein>
    <recommendedName>
        <fullName evidence="3">Lipocalin-like domain-containing protein</fullName>
    </recommendedName>
</protein>
<name>A0A2S1LEF8_9FLAO</name>
<organism evidence="1 2">
    <name type="scientific">Flavobacterium faecale</name>
    <dbReference type="NCBI Taxonomy" id="1355330"/>
    <lineage>
        <taxon>Bacteria</taxon>
        <taxon>Pseudomonadati</taxon>
        <taxon>Bacteroidota</taxon>
        <taxon>Flavobacteriia</taxon>
        <taxon>Flavobacteriales</taxon>
        <taxon>Flavobacteriaceae</taxon>
        <taxon>Flavobacterium</taxon>
    </lineage>
</organism>
<accession>A0A2S1LEF8</accession>
<evidence type="ECO:0000313" key="1">
    <source>
        <dbReference type="EMBL" id="AWG22125.1"/>
    </source>
</evidence>
<keyword evidence="2" id="KW-1185">Reference proteome</keyword>
<gene>
    <name evidence="1" type="ORF">FFWV33_11690</name>
</gene>
<dbReference type="PROSITE" id="PS51257">
    <property type="entry name" value="PROKAR_LIPOPROTEIN"/>
    <property type="match status" value="1"/>
</dbReference>
<dbReference type="RefSeq" id="WP_108741057.1">
    <property type="nucleotide sequence ID" value="NZ_CP020918.1"/>
</dbReference>
<proteinExistence type="predicted"/>
<dbReference type="AlphaFoldDB" id="A0A2S1LEF8"/>
<evidence type="ECO:0008006" key="3">
    <source>
        <dbReference type="Google" id="ProtNLM"/>
    </source>
</evidence>
<dbReference type="Proteomes" id="UP000244527">
    <property type="component" value="Chromosome"/>
</dbReference>
<sequence>MKKKILIIFSFILFVACSKEDENPSKAVVIGTYQLIEKEGSIPNSVQTGIDMEWQEKYVLRGDNTFTKTRIRDGVVLEASGSYETNISSANENLIIFYYATPNVLVGSCGSDKQEGALFQTESIFVSSWHACDGPRLTYEKMD</sequence>
<evidence type="ECO:0000313" key="2">
    <source>
        <dbReference type="Proteomes" id="UP000244527"/>
    </source>
</evidence>